<comment type="similarity">
    <text evidence="4 13">Belongs to the glucose-6-phosphate dehydrogenase family.</text>
</comment>
<dbReference type="SUPFAM" id="SSF51735">
    <property type="entry name" value="NAD(P)-binding Rossmann-fold domains"/>
    <property type="match status" value="1"/>
</dbReference>
<dbReference type="AlphaFoldDB" id="A0A7R9J3J1"/>
<evidence type="ECO:0000256" key="10">
    <source>
        <dbReference type="ARBA" id="ARBA00023002"/>
    </source>
</evidence>
<name>A0A7R9J3J1_TIMCA</name>
<evidence type="ECO:0000256" key="1">
    <source>
        <dbReference type="ARBA" id="ARBA00002914"/>
    </source>
</evidence>
<comment type="function">
    <text evidence="13">Catalyzes the rate-limiting step of the oxidative pentose-phosphate pathway, which represents a route for the dissimilation of carbohydrates besides glycolysis.</text>
</comment>
<dbReference type="Pfam" id="PF00479">
    <property type="entry name" value="G6PD_N"/>
    <property type="match status" value="1"/>
</dbReference>
<evidence type="ECO:0000256" key="13">
    <source>
        <dbReference type="RuleBase" id="RU362120"/>
    </source>
</evidence>
<evidence type="ECO:0000256" key="7">
    <source>
        <dbReference type="ARBA" id="ARBA00022490"/>
    </source>
</evidence>
<dbReference type="InterPro" id="IPR022674">
    <property type="entry name" value="G6P_DH_NAD-bd"/>
</dbReference>
<accession>A0A7R9J3J1</accession>
<dbReference type="FunFam" id="3.40.50.720:FF:000111">
    <property type="entry name" value="Glucose-6-phosphate 1-dehydrogenase"/>
    <property type="match status" value="1"/>
</dbReference>
<gene>
    <name evidence="16" type="ORF">TCMB3V08_LOCUS4397</name>
</gene>
<dbReference type="PANTHER" id="PTHR23429">
    <property type="entry name" value="GLUCOSE-6-PHOSPHATE 1-DEHYDROGENASE G6PD"/>
    <property type="match status" value="1"/>
</dbReference>
<dbReference type="SUPFAM" id="SSF55347">
    <property type="entry name" value="Glyceraldehyde-3-phosphate dehydrogenase-like, C-terminal domain"/>
    <property type="match status" value="1"/>
</dbReference>
<comment type="subcellular location">
    <subcellularLocation>
        <location evidence="2">Cytoplasm</location>
        <location evidence="2">Cytosol</location>
    </subcellularLocation>
</comment>
<dbReference type="GO" id="GO:0004345">
    <property type="term" value="F:glucose-6-phosphate dehydrogenase activity"/>
    <property type="evidence" value="ECO:0007669"/>
    <property type="project" value="UniProtKB-EC"/>
</dbReference>
<feature type="domain" description="Glucose-6-phosphate dehydrogenase C-terminal" evidence="15">
    <location>
        <begin position="458"/>
        <end position="749"/>
    </location>
</feature>
<dbReference type="NCBIfam" id="TIGR00871">
    <property type="entry name" value="zwf"/>
    <property type="match status" value="1"/>
</dbReference>
<evidence type="ECO:0000313" key="16">
    <source>
        <dbReference type="EMBL" id="CAD7571733.1"/>
    </source>
</evidence>
<proteinExistence type="inferred from homology"/>
<dbReference type="GO" id="GO:0050661">
    <property type="term" value="F:NADP binding"/>
    <property type="evidence" value="ECO:0007669"/>
    <property type="project" value="InterPro"/>
</dbReference>
<feature type="domain" description="Glucose-6-phosphate dehydrogenase NAD-binding" evidence="14">
    <location>
        <begin position="281"/>
        <end position="456"/>
    </location>
</feature>
<dbReference type="PROSITE" id="PS00069">
    <property type="entry name" value="G6P_DEHYDROGENASE"/>
    <property type="match status" value="1"/>
</dbReference>
<keyword evidence="10 13" id="KW-0560">Oxidoreductase</keyword>
<keyword evidence="9 13" id="KW-0521">NADP</keyword>
<dbReference type="InterPro" id="IPR001282">
    <property type="entry name" value="G6P_DH"/>
</dbReference>
<comment type="pathway">
    <text evidence="3 13">Carbohydrate degradation; pentose phosphate pathway; D-ribulose 5-phosphate from D-glucose 6-phosphate (oxidative stage): step 1/3.</text>
</comment>
<dbReference type="FunFam" id="3.30.360.10:FF:000013">
    <property type="entry name" value="Glucose-6-phosphate 1-dehydrogenase"/>
    <property type="match status" value="1"/>
</dbReference>
<keyword evidence="8 13" id="KW-0313">Glucose metabolism</keyword>
<protein>
    <recommendedName>
        <fullName evidence="6 13">Glucose-6-phosphate 1-dehydrogenase</fullName>
        <ecNumber evidence="5 13">1.1.1.49</ecNumber>
    </recommendedName>
</protein>
<evidence type="ECO:0000259" key="15">
    <source>
        <dbReference type="Pfam" id="PF02781"/>
    </source>
</evidence>
<organism evidence="16">
    <name type="scientific">Timema californicum</name>
    <name type="common">California timema</name>
    <name type="synonym">Walking stick</name>
    <dbReference type="NCBI Taxonomy" id="61474"/>
    <lineage>
        <taxon>Eukaryota</taxon>
        <taxon>Metazoa</taxon>
        <taxon>Ecdysozoa</taxon>
        <taxon>Arthropoda</taxon>
        <taxon>Hexapoda</taxon>
        <taxon>Insecta</taxon>
        <taxon>Pterygota</taxon>
        <taxon>Neoptera</taxon>
        <taxon>Polyneoptera</taxon>
        <taxon>Phasmatodea</taxon>
        <taxon>Timematodea</taxon>
        <taxon>Timematoidea</taxon>
        <taxon>Timematidae</taxon>
        <taxon>Timema</taxon>
    </lineage>
</organism>
<evidence type="ECO:0000256" key="11">
    <source>
        <dbReference type="ARBA" id="ARBA00023277"/>
    </source>
</evidence>
<evidence type="ECO:0000256" key="5">
    <source>
        <dbReference type="ARBA" id="ARBA00013019"/>
    </source>
</evidence>
<dbReference type="Gene3D" id="3.30.360.10">
    <property type="entry name" value="Dihydrodipicolinate Reductase, domain 2"/>
    <property type="match status" value="1"/>
</dbReference>
<dbReference type="InterPro" id="IPR036291">
    <property type="entry name" value="NAD(P)-bd_dom_sf"/>
</dbReference>
<reference evidence="16" key="1">
    <citation type="submission" date="2020-11" db="EMBL/GenBank/DDBJ databases">
        <authorList>
            <person name="Tran Van P."/>
        </authorList>
    </citation>
    <scope>NUCLEOTIDE SEQUENCE</scope>
</reference>
<dbReference type="PRINTS" id="PR00079">
    <property type="entry name" value="G6PDHDRGNASE"/>
</dbReference>
<dbReference type="HAMAP" id="MF_00966">
    <property type="entry name" value="G6PD"/>
    <property type="match status" value="1"/>
</dbReference>
<dbReference type="UniPathway" id="UPA00115">
    <property type="reaction ID" value="UER00408"/>
</dbReference>
<dbReference type="Pfam" id="PF02781">
    <property type="entry name" value="G6PD_C"/>
    <property type="match status" value="1"/>
</dbReference>
<evidence type="ECO:0000259" key="14">
    <source>
        <dbReference type="Pfam" id="PF00479"/>
    </source>
</evidence>
<dbReference type="InterPro" id="IPR019796">
    <property type="entry name" value="G6P_DH_AS"/>
</dbReference>
<evidence type="ECO:0000256" key="4">
    <source>
        <dbReference type="ARBA" id="ARBA00009975"/>
    </source>
</evidence>
<evidence type="ECO:0000256" key="6">
    <source>
        <dbReference type="ARBA" id="ARBA00020444"/>
    </source>
</evidence>
<comment type="function">
    <text evidence="1">Cytosolic glucose-6-phosphate dehydrogenase that catalyzes the first and rate-limiting step of the oxidative branch within the pentose phosphate pathway/shunt, an alternative route to glycolysis for the dissimilation of carbohydrates and a major source of reducing power and metabolic intermediates for fatty acid and nucleic acid biosynthetic processes.</text>
</comment>
<evidence type="ECO:0000256" key="8">
    <source>
        <dbReference type="ARBA" id="ARBA00022526"/>
    </source>
</evidence>
<dbReference type="InterPro" id="IPR022675">
    <property type="entry name" value="G6P_DH_C"/>
</dbReference>
<evidence type="ECO:0000256" key="3">
    <source>
        <dbReference type="ARBA" id="ARBA00004937"/>
    </source>
</evidence>
<dbReference type="EMBL" id="OE180674">
    <property type="protein sequence ID" value="CAD7571733.1"/>
    <property type="molecule type" value="Genomic_DNA"/>
</dbReference>
<evidence type="ECO:0000256" key="2">
    <source>
        <dbReference type="ARBA" id="ARBA00004514"/>
    </source>
</evidence>
<dbReference type="EC" id="1.1.1.49" evidence="5 13"/>
<dbReference type="GO" id="GO:0005829">
    <property type="term" value="C:cytosol"/>
    <property type="evidence" value="ECO:0007669"/>
    <property type="project" value="UniProtKB-SubCell"/>
</dbReference>
<evidence type="ECO:0000256" key="12">
    <source>
        <dbReference type="ARBA" id="ARBA00047696"/>
    </source>
</evidence>
<evidence type="ECO:0000256" key="9">
    <source>
        <dbReference type="ARBA" id="ARBA00022857"/>
    </source>
</evidence>
<keyword evidence="7" id="KW-0963">Cytoplasm</keyword>
<sequence length="760" mass="85524">MGTPDRDSSPDLPVIGSLVQHESDSLDHAATEAGTSSTYMIPEMVYLDIPSAAEGSASSFTEFLRGGRVENHLGKTPPVHPTEIRTSISPFSAVELNTTSALANYATEALESGSGTGAFPLLSLVSALLVLRTRGSHVHVRGGDVSDRILQTVDQTRETTVAHLPPRILQTVDQSRWFLEGLSKLQLTTTHPKLAHSSGVFAFPNRRHHENNFFCFVSVEKPRPMGEPPQFTVYQVEPRFPRRRPDHSPGDFLDLLRRSLKSAHMSSEGAQFEGGVPHVFVILGASGDLARKKIYPTLWWLFRDNLLPRPIAFYGFARTAMSIGELLAHCRPYMKLKPGEERQLTEFSKLNHYITGMYDTRRDFELLNHAINGRAGGLKANRIFYLALPPSVFEQVTVHIRESCMAEKGWTRIIIEKPFGHDADSSKKLSKHLALLFKEEQIYRIDHYLGKEMVQNLMTLRFGNRIFSPSWNRECVASVLISFKEPFGTEGRGGYFDQFGIIRDVMQNHLLQILSLVAMEKPASVNPDDIRNEKVKVLRCIAPIVLEDSVLGQYIGDVNGEGDAKLGYLDDPTVPKDSTTPTFALSVLNISSERWDGVPFILRCGKALNERKAEIRIQYNDVPGDIFNGQPKRNELVIRVQPGEAVYVKLMTKTPGMTFDMEETELDLTYGSRYKDVKMPDAYERLLLDVVCGSQMHFVRSDELSEAWRIFTPLLHQIEADKVKPIPYVYGSRGPKEADELCSKNDFKYYGSYKWVKPGK</sequence>
<dbReference type="GO" id="GO:0006006">
    <property type="term" value="P:glucose metabolic process"/>
    <property type="evidence" value="ECO:0007669"/>
    <property type="project" value="UniProtKB-KW"/>
</dbReference>
<keyword evidence="11 13" id="KW-0119">Carbohydrate metabolism</keyword>
<dbReference type="PANTHER" id="PTHR23429:SF0">
    <property type="entry name" value="GLUCOSE-6-PHOSPHATE 1-DEHYDROGENASE"/>
    <property type="match status" value="1"/>
</dbReference>
<dbReference type="Gene3D" id="3.40.50.720">
    <property type="entry name" value="NAD(P)-binding Rossmann-like Domain"/>
    <property type="match status" value="1"/>
</dbReference>
<dbReference type="GO" id="GO:0009051">
    <property type="term" value="P:pentose-phosphate shunt, oxidative branch"/>
    <property type="evidence" value="ECO:0007669"/>
    <property type="project" value="TreeGrafter"/>
</dbReference>
<comment type="catalytic activity">
    <reaction evidence="12">
        <text>D-glucose 6-phosphate + NADP(+) = 6-phospho-D-glucono-1,5-lactone + NADPH + H(+)</text>
        <dbReference type="Rhea" id="RHEA:15841"/>
        <dbReference type="ChEBI" id="CHEBI:15378"/>
        <dbReference type="ChEBI" id="CHEBI:57783"/>
        <dbReference type="ChEBI" id="CHEBI:57955"/>
        <dbReference type="ChEBI" id="CHEBI:58349"/>
        <dbReference type="ChEBI" id="CHEBI:61548"/>
        <dbReference type="EC" id="1.1.1.49"/>
    </reaction>
    <physiologicalReaction direction="left-to-right" evidence="12">
        <dbReference type="Rhea" id="RHEA:15842"/>
    </physiologicalReaction>
</comment>